<sequence length="93" mass="10309">MATGITATAAAMRTTAEVIKHLESVICVTIYVECASPDLGVWLLRNWEGLPSEGTLVNFTASVHNDTINWDDFPGFDCYYCIDLDILSCHHFP</sequence>
<reference evidence="1 2" key="1">
    <citation type="submission" date="2024-02" db="EMBL/GenBank/DDBJ databases">
        <title>High-quality chromosome-scale genome assembly of Pensacola bahiagrass (Paspalum notatum Flugge var. saurae).</title>
        <authorList>
            <person name="Vega J.M."/>
            <person name="Podio M."/>
            <person name="Orjuela J."/>
            <person name="Siena L.A."/>
            <person name="Pessino S.C."/>
            <person name="Combes M.C."/>
            <person name="Mariac C."/>
            <person name="Albertini E."/>
            <person name="Pupilli F."/>
            <person name="Ortiz J.P.A."/>
            <person name="Leblanc O."/>
        </authorList>
    </citation>
    <scope>NUCLEOTIDE SEQUENCE [LARGE SCALE GENOMIC DNA]</scope>
    <source>
        <strain evidence="1">R1</strain>
        <tissue evidence="1">Leaf</tissue>
    </source>
</reference>
<gene>
    <name evidence="1" type="ORF">U9M48_026335</name>
</gene>
<dbReference type="AlphaFoldDB" id="A0AAQ3WZ63"/>
<protein>
    <submittedName>
        <fullName evidence="1">Uncharacterized protein</fullName>
    </submittedName>
</protein>
<dbReference type="EMBL" id="CP144750">
    <property type="protein sequence ID" value="WVZ78656.1"/>
    <property type="molecule type" value="Genomic_DNA"/>
</dbReference>
<dbReference type="Proteomes" id="UP001341281">
    <property type="component" value="Chromosome 06"/>
</dbReference>
<feature type="non-terminal residue" evidence="1">
    <location>
        <position position="1"/>
    </location>
</feature>
<keyword evidence="2" id="KW-1185">Reference proteome</keyword>
<name>A0AAQ3WZ63_PASNO</name>
<evidence type="ECO:0000313" key="1">
    <source>
        <dbReference type="EMBL" id="WVZ78656.1"/>
    </source>
</evidence>
<organism evidence="1 2">
    <name type="scientific">Paspalum notatum var. saurae</name>
    <dbReference type="NCBI Taxonomy" id="547442"/>
    <lineage>
        <taxon>Eukaryota</taxon>
        <taxon>Viridiplantae</taxon>
        <taxon>Streptophyta</taxon>
        <taxon>Embryophyta</taxon>
        <taxon>Tracheophyta</taxon>
        <taxon>Spermatophyta</taxon>
        <taxon>Magnoliopsida</taxon>
        <taxon>Liliopsida</taxon>
        <taxon>Poales</taxon>
        <taxon>Poaceae</taxon>
        <taxon>PACMAD clade</taxon>
        <taxon>Panicoideae</taxon>
        <taxon>Andropogonodae</taxon>
        <taxon>Paspaleae</taxon>
        <taxon>Paspalinae</taxon>
        <taxon>Paspalum</taxon>
    </lineage>
</organism>
<accession>A0AAQ3WZ63</accession>
<evidence type="ECO:0000313" key="2">
    <source>
        <dbReference type="Proteomes" id="UP001341281"/>
    </source>
</evidence>
<proteinExistence type="predicted"/>